<organism evidence="1 2">
    <name type="scientific">Wuchereria bancrofti</name>
    <dbReference type="NCBI Taxonomy" id="6293"/>
    <lineage>
        <taxon>Eukaryota</taxon>
        <taxon>Metazoa</taxon>
        <taxon>Ecdysozoa</taxon>
        <taxon>Nematoda</taxon>
        <taxon>Chromadorea</taxon>
        <taxon>Rhabditida</taxon>
        <taxon>Spirurina</taxon>
        <taxon>Spiruromorpha</taxon>
        <taxon>Filarioidea</taxon>
        <taxon>Onchocercidae</taxon>
        <taxon>Wuchereria</taxon>
    </lineage>
</organism>
<protein>
    <submittedName>
        <fullName evidence="2">Uncharacterized protein</fullName>
    </submittedName>
</protein>
<dbReference type="WBParaSite" id="mrna-Wban_02064">
    <property type="protein sequence ID" value="mrna-Wban_02064"/>
    <property type="gene ID" value="Wban_02064"/>
</dbReference>
<dbReference type="Proteomes" id="UP000093561">
    <property type="component" value="Unassembled WGS sequence"/>
</dbReference>
<reference evidence="2" key="3">
    <citation type="submission" date="2024-02" db="UniProtKB">
        <authorList>
            <consortium name="WormBaseParasite"/>
        </authorList>
    </citation>
    <scope>IDENTIFICATION</scope>
    <source>
        <strain evidence="2">pt0022</strain>
    </source>
</reference>
<evidence type="ECO:0000313" key="2">
    <source>
        <dbReference type="WBParaSite" id="mrna-Wban_02064"/>
    </source>
</evidence>
<evidence type="ECO:0000313" key="1">
    <source>
        <dbReference type="Proteomes" id="UP000093561"/>
    </source>
</evidence>
<dbReference type="AlphaFoldDB" id="A0AAF5RTV8"/>
<proteinExistence type="predicted"/>
<name>A0AAF5RTV8_WUCBA</name>
<reference evidence="1" key="2">
    <citation type="journal article" date="2016" name="Mol. Ecol.">
        <title>Population genomics of the filarial nematode parasite Wuchereria bancrofti from mosquitoes.</title>
        <authorList>
            <person name="Small S.T."/>
            <person name="Reimer L.J."/>
            <person name="Tisch D.J."/>
            <person name="King C.L."/>
            <person name="Christensen B.M."/>
            <person name="Siba P.M."/>
            <person name="Kazura J.W."/>
            <person name="Serre D."/>
            <person name="Zimmerman P.A."/>
        </authorList>
    </citation>
    <scope>NUCLEOTIDE SEQUENCE</scope>
    <source>
        <strain evidence="1">pt0022</strain>
    </source>
</reference>
<reference evidence="1" key="1">
    <citation type="submission" date="2015-03" db="EMBL/GenBank/DDBJ databases">
        <title>Wuchereria bancrofti Genome Sequencing Papua New Guinea Strain.</title>
        <authorList>
            <person name="Small S.T."/>
            <person name="Serre D."/>
            <person name="Zimmerman P.A."/>
        </authorList>
    </citation>
    <scope>NUCLEOTIDE SEQUENCE [LARGE SCALE GENOMIC DNA]</scope>
    <source>
        <strain evidence="1">pt0022</strain>
    </source>
</reference>
<accession>A0AAF5RTV8</accession>
<sequence length="114" mass="13119">MFADQHGKGMKFVVLEKAAVPVFLCNTISKASADMSVKEAMVKMFSAAVNMEKIRPPQTCCPFRGTPTWTRSDDLIAWLYVMCQLFANEREPIQPLPWMYRNNTRVRIFLLQQS</sequence>